<dbReference type="GO" id="GO:0009277">
    <property type="term" value="C:fungal-type cell wall"/>
    <property type="evidence" value="ECO:0007669"/>
    <property type="project" value="EnsemblFungi"/>
</dbReference>
<evidence type="ECO:0000259" key="9">
    <source>
        <dbReference type="Pfam" id="PF01030"/>
    </source>
</evidence>
<keyword evidence="6" id="KW-0325">Glycoprotein</keyword>
<dbReference type="eggNOG" id="ENOG502QT4Q">
    <property type="taxonomic scope" value="Eukaryota"/>
</dbReference>
<evidence type="ECO:0000256" key="1">
    <source>
        <dbReference type="ARBA" id="ARBA00004609"/>
    </source>
</evidence>
<dbReference type="EMBL" id="HE650827">
    <property type="protein sequence ID" value="CCF59155.1"/>
    <property type="molecule type" value="Genomic_DNA"/>
</dbReference>
<keyword evidence="4" id="KW-0336">GPI-anchor</keyword>
<dbReference type="AlphaFoldDB" id="H2AXQ5"/>
<keyword evidence="7" id="KW-0449">Lipoprotein</keyword>
<feature type="compositionally biased region" description="Low complexity" evidence="8">
    <location>
        <begin position="405"/>
        <end position="418"/>
    </location>
</feature>
<evidence type="ECO:0000256" key="6">
    <source>
        <dbReference type="ARBA" id="ARBA00023180"/>
    </source>
</evidence>
<feature type="compositionally biased region" description="Basic and acidic residues" evidence="8">
    <location>
        <begin position="419"/>
        <end position="428"/>
    </location>
</feature>
<sequence>MKVSTLFLLPVMANAINFPRHKFLIDNINLVRADATYVKKNIADKCSDGNHIIGTANDLRSLANDCTEVKGSIEISSSYRDSEIDFSSIKEVDGSIKISDSSSVVSVSGNHLEKVGGSFEIKNLTSLVSVSLDKLSDVQEIEWNILPLLNSLSLNKDIKNLRKISISDTALSNINVFSNIKELDILNVNNNRFLERINSNVEKINKKFSIHANSKELVLEMNDLHSVGDISIRDLSLINFPKLEYVNKSMEFIENSMKSIEIKNLKAVDGTVGIIDNDNLEKVDLNDLENIDGALMISNNTNLKSINFFKNLKQIGGAIRFEGKFSETDFPNLKLVKGSAFINSKSDSFDCGTWVATKNGRSFIRGGKIQCTSDKKESLVNLTDEGEVLDTKTSEKDDFQEDTTNKTTGSSPTTATSSKQKDKTKKTSDGLSLKPTTKVRLIICTCLILFKSLY</sequence>
<dbReference type="InterPro" id="IPR000494">
    <property type="entry name" value="Rcpt_L-dom"/>
</dbReference>
<dbReference type="RefSeq" id="XP_003958290.1">
    <property type="nucleotide sequence ID" value="XM_003958241.1"/>
</dbReference>
<dbReference type="OrthoDB" id="536881at2759"/>
<protein>
    <recommendedName>
        <fullName evidence="9">Receptor L-domain domain-containing protein</fullName>
    </recommendedName>
</protein>
<feature type="domain" description="Receptor L-domain" evidence="9">
    <location>
        <begin position="269"/>
        <end position="325"/>
    </location>
</feature>
<dbReference type="KEGG" id="kaf:KAFR_0G01210"/>
<dbReference type="GeneID" id="13884646"/>
<keyword evidence="5" id="KW-0732">Signal</keyword>
<keyword evidence="4" id="KW-0472">Membrane</keyword>
<reference evidence="10 11" key="1">
    <citation type="journal article" date="2011" name="Proc. Natl. Acad. Sci. U.S.A.">
        <title>Evolutionary erosion of yeast sex chromosomes by mating-type switching accidents.</title>
        <authorList>
            <person name="Gordon J.L."/>
            <person name="Armisen D."/>
            <person name="Proux-Wera E."/>
            <person name="Oheigeartaigh S.S."/>
            <person name="Byrne K.P."/>
            <person name="Wolfe K.H."/>
        </authorList>
    </citation>
    <scope>NUCLEOTIDE SEQUENCE [LARGE SCALE GENOMIC DNA]</scope>
    <source>
        <strain evidence="11">ATCC 22294 / BCRC 22015 / CBS 2517 / CECT 1963 / NBRC 1671 / NRRL Y-8276</strain>
    </source>
</reference>
<dbReference type="GO" id="GO:0005886">
    <property type="term" value="C:plasma membrane"/>
    <property type="evidence" value="ECO:0007669"/>
    <property type="project" value="UniProtKB-SubCell"/>
</dbReference>
<evidence type="ECO:0000256" key="3">
    <source>
        <dbReference type="ARBA" id="ARBA00022475"/>
    </source>
</evidence>
<proteinExistence type="inferred from homology"/>
<dbReference type="Proteomes" id="UP000005220">
    <property type="component" value="Chromosome 7"/>
</dbReference>
<evidence type="ECO:0000313" key="11">
    <source>
        <dbReference type="Proteomes" id="UP000005220"/>
    </source>
</evidence>
<evidence type="ECO:0000256" key="7">
    <source>
        <dbReference type="ARBA" id="ARBA00023288"/>
    </source>
</evidence>
<keyword evidence="11" id="KW-1185">Reference proteome</keyword>
<dbReference type="HOGENOM" id="CLU_035846_2_1_1"/>
<dbReference type="STRING" id="1071382.H2AXQ5"/>
<comment type="subcellular location">
    <subcellularLocation>
        <location evidence="1">Cell membrane</location>
        <topology evidence="1">Lipid-anchor</topology>
        <topology evidence="1">GPI-anchor</topology>
    </subcellularLocation>
</comment>
<dbReference type="PANTHER" id="PTHR31018">
    <property type="entry name" value="SPORULATION-SPECIFIC PROTEIN-RELATED"/>
    <property type="match status" value="1"/>
</dbReference>
<feature type="region of interest" description="Disordered" evidence="8">
    <location>
        <begin position="391"/>
        <end position="430"/>
    </location>
</feature>
<dbReference type="GO" id="GO:0030476">
    <property type="term" value="P:ascospore wall assembly"/>
    <property type="evidence" value="ECO:0007669"/>
    <property type="project" value="EnsemblFungi"/>
</dbReference>
<evidence type="ECO:0000256" key="5">
    <source>
        <dbReference type="ARBA" id="ARBA00022729"/>
    </source>
</evidence>
<evidence type="ECO:0000256" key="8">
    <source>
        <dbReference type="SAM" id="MobiDB-lite"/>
    </source>
</evidence>
<dbReference type="SUPFAM" id="SSF52058">
    <property type="entry name" value="L domain-like"/>
    <property type="match status" value="2"/>
</dbReference>
<dbReference type="PANTHER" id="PTHR31018:SF12">
    <property type="entry name" value="SPORULATION-SPECIFIC PROTEIN 2-RELATED"/>
    <property type="match status" value="1"/>
</dbReference>
<name>H2AXQ5_KAZAF</name>
<dbReference type="Gene3D" id="3.80.20.20">
    <property type="entry name" value="Receptor L-domain"/>
    <property type="match status" value="2"/>
</dbReference>
<accession>H2AXQ5</accession>
<gene>
    <name evidence="10" type="primary">KAFR0G01210</name>
    <name evidence="10" type="ORF">KAFR_0G01210</name>
</gene>
<dbReference type="InterPro" id="IPR051648">
    <property type="entry name" value="CWI-Assembly_Regulator"/>
</dbReference>
<dbReference type="Pfam" id="PF01030">
    <property type="entry name" value="Recep_L_domain"/>
    <property type="match status" value="1"/>
</dbReference>
<evidence type="ECO:0000256" key="2">
    <source>
        <dbReference type="ARBA" id="ARBA00005798"/>
    </source>
</evidence>
<evidence type="ECO:0000256" key="4">
    <source>
        <dbReference type="ARBA" id="ARBA00022622"/>
    </source>
</evidence>
<organism evidence="10 11">
    <name type="scientific">Kazachstania africana (strain ATCC 22294 / BCRC 22015 / CBS 2517 / CECT 1963 / NBRC 1671 / NRRL Y-8276)</name>
    <name type="common">Yeast</name>
    <name type="synonym">Kluyveromyces africanus</name>
    <dbReference type="NCBI Taxonomy" id="1071382"/>
    <lineage>
        <taxon>Eukaryota</taxon>
        <taxon>Fungi</taxon>
        <taxon>Dikarya</taxon>
        <taxon>Ascomycota</taxon>
        <taxon>Saccharomycotina</taxon>
        <taxon>Saccharomycetes</taxon>
        <taxon>Saccharomycetales</taxon>
        <taxon>Saccharomycetaceae</taxon>
        <taxon>Kazachstania</taxon>
    </lineage>
</organism>
<dbReference type="InterPro" id="IPR036941">
    <property type="entry name" value="Rcpt_L-dom_sf"/>
</dbReference>
<keyword evidence="3" id="KW-1003">Cell membrane</keyword>
<evidence type="ECO:0000313" key="10">
    <source>
        <dbReference type="EMBL" id="CCF59155.1"/>
    </source>
</evidence>
<comment type="similarity">
    <text evidence="2">Belongs to the SPS2 family.</text>
</comment>
<dbReference type="InParanoid" id="H2AXQ5"/>
<dbReference type="GO" id="GO:0098552">
    <property type="term" value="C:side of membrane"/>
    <property type="evidence" value="ECO:0007669"/>
    <property type="project" value="UniProtKB-KW"/>
</dbReference>
<dbReference type="GO" id="GO:0009986">
    <property type="term" value="C:cell surface"/>
    <property type="evidence" value="ECO:0007669"/>
    <property type="project" value="TreeGrafter"/>
</dbReference>